<name>A0A8S2TRS1_9BILA</name>
<dbReference type="EMBL" id="CAJOBH010036141">
    <property type="protein sequence ID" value="CAF4303410.1"/>
    <property type="molecule type" value="Genomic_DNA"/>
</dbReference>
<sequence>MAKIFIDQINKLDPNKYDPDVDNTLSSLNAMMQHEEFKNEFVRQGGLDILIPFV</sequence>
<organism evidence="1 2">
    <name type="scientific">Rotaria magnacalcarata</name>
    <dbReference type="NCBI Taxonomy" id="392030"/>
    <lineage>
        <taxon>Eukaryota</taxon>
        <taxon>Metazoa</taxon>
        <taxon>Spiralia</taxon>
        <taxon>Gnathifera</taxon>
        <taxon>Rotifera</taxon>
        <taxon>Eurotatoria</taxon>
        <taxon>Bdelloidea</taxon>
        <taxon>Philodinida</taxon>
        <taxon>Philodinidae</taxon>
        <taxon>Rotaria</taxon>
    </lineage>
</organism>
<evidence type="ECO:0000313" key="2">
    <source>
        <dbReference type="Proteomes" id="UP000681967"/>
    </source>
</evidence>
<accession>A0A8S2TRS1</accession>
<dbReference type="AlphaFoldDB" id="A0A8S2TRS1"/>
<gene>
    <name evidence="1" type="ORF">BYL167_LOCUS27590</name>
</gene>
<proteinExistence type="predicted"/>
<protein>
    <submittedName>
        <fullName evidence="1">Uncharacterized protein</fullName>
    </submittedName>
</protein>
<comment type="caution">
    <text evidence="1">The sequence shown here is derived from an EMBL/GenBank/DDBJ whole genome shotgun (WGS) entry which is preliminary data.</text>
</comment>
<dbReference type="Proteomes" id="UP000681967">
    <property type="component" value="Unassembled WGS sequence"/>
</dbReference>
<feature type="non-terminal residue" evidence="1">
    <location>
        <position position="1"/>
    </location>
</feature>
<evidence type="ECO:0000313" key="1">
    <source>
        <dbReference type="EMBL" id="CAF4303410.1"/>
    </source>
</evidence>
<reference evidence="1" key="1">
    <citation type="submission" date="2021-02" db="EMBL/GenBank/DDBJ databases">
        <authorList>
            <person name="Nowell W R."/>
        </authorList>
    </citation>
    <scope>NUCLEOTIDE SEQUENCE</scope>
</reference>